<proteinExistence type="predicted"/>
<organism evidence="2 3">
    <name type="scientific">Chelatococcus albus</name>
    <dbReference type="NCBI Taxonomy" id="3047466"/>
    <lineage>
        <taxon>Bacteria</taxon>
        <taxon>Pseudomonadati</taxon>
        <taxon>Pseudomonadota</taxon>
        <taxon>Alphaproteobacteria</taxon>
        <taxon>Hyphomicrobiales</taxon>
        <taxon>Chelatococcaceae</taxon>
        <taxon>Chelatococcus</taxon>
    </lineage>
</organism>
<evidence type="ECO:0000313" key="2">
    <source>
        <dbReference type="EMBL" id="MDJ1159323.1"/>
    </source>
</evidence>
<dbReference type="Proteomes" id="UP001321492">
    <property type="component" value="Unassembled WGS sequence"/>
</dbReference>
<feature type="region of interest" description="Disordered" evidence="1">
    <location>
        <begin position="56"/>
        <end position="80"/>
    </location>
</feature>
<protein>
    <submittedName>
        <fullName evidence="2">DUF2158 domain-containing protein</fullName>
    </submittedName>
</protein>
<dbReference type="EMBL" id="JASJEV010000008">
    <property type="protein sequence ID" value="MDJ1159323.1"/>
    <property type="molecule type" value="Genomic_DNA"/>
</dbReference>
<evidence type="ECO:0000256" key="1">
    <source>
        <dbReference type="SAM" id="MobiDB-lite"/>
    </source>
</evidence>
<comment type="caution">
    <text evidence="2">The sequence shown here is derived from an EMBL/GenBank/DDBJ whole genome shotgun (WGS) entry which is preliminary data.</text>
</comment>
<dbReference type="RefSeq" id="WP_283741320.1">
    <property type="nucleotide sequence ID" value="NZ_JASJEV010000008.1"/>
</dbReference>
<gene>
    <name evidence="2" type="ORF">QNA08_13870</name>
</gene>
<accession>A0ABT7AIX7</accession>
<dbReference type="InterPro" id="IPR019226">
    <property type="entry name" value="DUF2158"/>
</dbReference>
<dbReference type="Pfam" id="PF09926">
    <property type="entry name" value="DUF2158"/>
    <property type="match status" value="1"/>
</dbReference>
<reference evidence="2 3" key="1">
    <citation type="submission" date="2023-05" db="EMBL/GenBank/DDBJ databases">
        <title>Chelatococcus sp. nov., a moderately thermophilic bacterium isolated from hot spring microbial mat.</title>
        <authorList>
            <person name="Hu C.-J."/>
            <person name="Li W.-J."/>
        </authorList>
    </citation>
    <scope>NUCLEOTIDE SEQUENCE [LARGE SCALE GENOMIC DNA]</scope>
    <source>
        <strain evidence="2 3">SYSU G07232</strain>
    </source>
</reference>
<feature type="compositionally biased region" description="Acidic residues" evidence="1">
    <location>
        <begin position="56"/>
        <end position="74"/>
    </location>
</feature>
<evidence type="ECO:0000313" key="3">
    <source>
        <dbReference type="Proteomes" id="UP001321492"/>
    </source>
</evidence>
<name>A0ABT7AIX7_9HYPH</name>
<sequence>MSFEIGDVVMLKSGGPTLTVAEIAIGGVSCVWYAEDEDNFRTAVLPAACLIGVAQDDLDDEDHEAEKKEEEEDEELRRVG</sequence>
<keyword evidence="3" id="KW-1185">Reference proteome</keyword>